<dbReference type="CDD" id="cd06578">
    <property type="entry name" value="HemD"/>
    <property type="match status" value="1"/>
</dbReference>
<evidence type="ECO:0000313" key="2">
    <source>
        <dbReference type="EMBL" id="RMI20809.1"/>
    </source>
</evidence>
<gene>
    <name evidence="2" type="ORF">EBE87_13330</name>
</gene>
<reference evidence="2 3" key="1">
    <citation type="submission" date="2018-10" db="EMBL/GenBank/DDBJ databases">
        <title>Roseomonas sp. nov., isolated from feces of Tibetan antelopes in the Qinghai-Tibet plateau, China.</title>
        <authorList>
            <person name="Tian Z."/>
        </authorList>
    </citation>
    <scope>NUCLEOTIDE SEQUENCE [LARGE SCALE GENOMIC DNA]</scope>
    <source>
        <strain evidence="2 3">Z23</strain>
    </source>
</reference>
<dbReference type="EMBL" id="RFLX01000009">
    <property type="protein sequence ID" value="RMI20809.1"/>
    <property type="molecule type" value="Genomic_DNA"/>
</dbReference>
<accession>A0ABX9VIL3</accession>
<dbReference type="Gene3D" id="3.40.50.10090">
    <property type="match status" value="2"/>
</dbReference>
<evidence type="ECO:0000313" key="3">
    <source>
        <dbReference type="Proteomes" id="UP000274097"/>
    </source>
</evidence>
<dbReference type="Proteomes" id="UP000274097">
    <property type="component" value="Unassembled WGS sequence"/>
</dbReference>
<dbReference type="SUPFAM" id="SSF69618">
    <property type="entry name" value="HemD-like"/>
    <property type="match status" value="1"/>
</dbReference>
<feature type="domain" description="Tetrapyrrole biosynthesis uroporphyrinogen III synthase" evidence="1">
    <location>
        <begin position="53"/>
        <end position="266"/>
    </location>
</feature>
<keyword evidence="3" id="KW-1185">Reference proteome</keyword>
<dbReference type="InterPro" id="IPR003754">
    <property type="entry name" value="4pyrrol_synth_uPrphyn_synth"/>
</dbReference>
<comment type="caution">
    <text evidence="2">The sequence shown here is derived from an EMBL/GenBank/DDBJ whole genome shotgun (WGS) entry which is preliminary data.</text>
</comment>
<dbReference type="InterPro" id="IPR036108">
    <property type="entry name" value="4pyrrol_syn_uPrphyn_synt_sf"/>
</dbReference>
<proteinExistence type="predicted"/>
<evidence type="ECO:0000259" key="1">
    <source>
        <dbReference type="Pfam" id="PF02602"/>
    </source>
</evidence>
<name>A0ABX9VIL3_9PROT</name>
<protein>
    <submittedName>
        <fullName evidence="2">Uroporphyrinogen-III synthase</fullName>
    </submittedName>
</protein>
<dbReference type="PROSITE" id="PS51257">
    <property type="entry name" value="PROKAR_LIPOPROTEIN"/>
    <property type="match status" value="1"/>
</dbReference>
<dbReference type="Pfam" id="PF02602">
    <property type="entry name" value="HEM4"/>
    <property type="match status" value="1"/>
</dbReference>
<sequence length="279" mass="27746">MAPWRMPSGSGWNSATACAPTAPPISSLAERVAPPGAFRDAVLITRPEPGAAETAAAVAALGWRPVLAPALVLAPLPPPAGLAAPAQALLLPSRAAARALPGVPRDMPVLAVGSGTAAEAAAAGFRHVTAAEGDAASLAAQAAATLDPRAGPLLLAVGRGYSAALAKALRGHGFSVRRRVVYAAHPADSLPGPALAALRAGEIRAALFFSPRSASVIMALLRQAGVAETVDQVAALALSARIATALAGLSWQEIRATPTPEPSALLALLGPAPHSAARA</sequence>
<organism evidence="2 3">
    <name type="scientific">Teichococcus wenyumeiae</name>
    <dbReference type="NCBI Taxonomy" id="2478470"/>
    <lineage>
        <taxon>Bacteria</taxon>
        <taxon>Pseudomonadati</taxon>
        <taxon>Pseudomonadota</taxon>
        <taxon>Alphaproteobacteria</taxon>
        <taxon>Acetobacterales</taxon>
        <taxon>Roseomonadaceae</taxon>
        <taxon>Roseomonas</taxon>
    </lineage>
</organism>